<evidence type="ECO:0000313" key="2">
    <source>
        <dbReference type="EMBL" id="KFG90732.1"/>
    </source>
</evidence>
<evidence type="ECO:0000256" key="1">
    <source>
        <dbReference type="SAM" id="MobiDB-lite"/>
    </source>
</evidence>
<dbReference type="OrthoDB" id="7473872at2"/>
<dbReference type="STRING" id="76947.GCA_002080435_02562"/>
<accession>A0A086PBG4</accession>
<evidence type="ECO:0000313" key="3">
    <source>
        <dbReference type="Proteomes" id="UP000024284"/>
    </source>
</evidence>
<organism evidence="2 3">
    <name type="scientific">Sphingobium herbicidovorans (strain ATCC 700291 / DSM 11019 / CCUG 56400 / KCTC 2939 / LMG 18315 / NBRC 16415 / MH)</name>
    <name type="common">Sphingomonas herbicidovorans</name>
    <dbReference type="NCBI Taxonomy" id="1219045"/>
    <lineage>
        <taxon>Bacteria</taxon>
        <taxon>Pseudomonadati</taxon>
        <taxon>Pseudomonadota</taxon>
        <taxon>Alphaproteobacteria</taxon>
        <taxon>Sphingomonadales</taxon>
        <taxon>Sphingomonadaceae</taxon>
        <taxon>Sphingobium</taxon>
    </lineage>
</organism>
<dbReference type="PATRIC" id="fig|1219045.3.peg.1473"/>
<comment type="caution">
    <text evidence="2">The sequence shown here is derived from an EMBL/GenBank/DDBJ whole genome shotgun (WGS) entry which is preliminary data.</text>
</comment>
<name>A0A086PBG4_SPHHM</name>
<protein>
    <submittedName>
        <fullName evidence="2">Uncharacterized protein</fullName>
    </submittedName>
</protein>
<keyword evidence="3" id="KW-1185">Reference proteome</keyword>
<reference evidence="2" key="1">
    <citation type="submission" date="2014-08" db="EMBL/GenBank/DDBJ databases">
        <title>Draft genome sequences of Sphingobium herbicidovorans.</title>
        <authorList>
            <person name="Gan H.M."/>
            <person name="Gan H.Y."/>
            <person name="Savka M.A."/>
        </authorList>
    </citation>
    <scope>NUCLEOTIDE SEQUENCE [LARGE SCALE GENOMIC DNA]</scope>
    <source>
        <strain evidence="2">NBRC 16415</strain>
    </source>
</reference>
<dbReference type="RefSeq" id="WP_037464102.1">
    <property type="nucleotide sequence ID" value="NZ_BCZD01000024.1"/>
</dbReference>
<proteinExistence type="predicted"/>
<sequence length="119" mass="12814">MTNPLRGEASFEADGQSYVITMNADALMMAETITAMPISSILGLFDSGAHLGMTAALAWAGTYRQYGMPYDGFPDRVLAWGVPTVRDAVSKAMQQAWPEKEDAEGDANPQKRGRAKAKA</sequence>
<feature type="region of interest" description="Disordered" evidence="1">
    <location>
        <begin position="92"/>
        <end position="119"/>
    </location>
</feature>
<dbReference type="EMBL" id="JFZA02000011">
    <property type="protein sequence ID" value="KFG90732.1"/>
    <property type="molecule type" value="Genomic_DNA"/>
</dbReference>
<dbReference type="Proteomes" id="UP000024284">
    <property type="component" value="Unassembled WGS sequence"/>
</dbReference>
<dbReference type="AlphaFoldDB" id="A0A086PBG4"/>
<gene>
    <name evidence="2" type="ORF">BV98_001444</name>
</gene>